<comment type="caution">
    <text evidence="7">The sequence shown here is derived from an EMBL/GenBank/DDBJ whole genome shotgun (WGS) entry which is preliminary data.</text>
</comment>
<dbReference type="InterPro" id="IPR050176">
    <property type="entry name" value="LTTR"/>
</dbReference>
<sequence length="319" mass="34746">MDIELARTFLEIIASGSFGAAAERLHVTQTAVSARVRSLEQQIGRPLFVRNKAGARLTPAGERFVRHANRLVQGWERARQHVALPPGRKDGISLGGELSLWHPLLADWLAWMHYICPEVALRTDVDAPQRLLERVEDGSLDMALLYNPPQRPGLVCELLLEEKLVMVTNRADGTLDSGQYVYVDWGPNFAANHEAAFPDHPNPPVAISLGPLALTYVLSVGGAGYFRAGTVAPFLEKGELFRVRGVPEFSHSVYVVYAAEYDGEVLSRAREGLHVVARQEQYPGPSQPIAARPPVAQGGRTRPETPWSASGPAPDGAAG</sequence>
<dbReference type="GO" id="GO:0003677">
    <property type="term" value="F:DNA binding"/>
    <property type="evidence" value="ECO:0007669"/>
    <property type="project" value="UniProtKB-KW"/>
</dbReference>
<evidence type="ECO:0000259" key="6">
    <source>
        <dbReference type="PROSITE" id="PS50931"/>
    </source>
</evidence>
<organism evidence="7 8">
    <name type="scientific">Plasticicumulans lactativorans</name>
    <dbReference type="NCBI Taxonomy" id="1133106"/>
    <lineage>
        <taxon>Bacteria</taxon>
        <taxon>Pseudomonadati</taxon>
        <taxon>Pseudomonadota</taxon>
        <taxon>Gammaproteobacteria</taxon>
        <taxon>Candidatus Competibacteraceae</taxon>
        <taxon>Plasticicumulans</taxon>
    </lineage>
</organism>
<dbReference type="AlphaFoldDB" id="A0A4V6NPL9"/>
<evidence type="ECO:0000256" key="5">
    <source>
        <dbReference type="SAM" id="MobiDB-lite"/>
    </source>
</evidence>
<evidence type="ECO:0000313" key="8">
    <source>
        <dbReference type="Proteomes" id="UP000295765"/>
    </source>
</evidence>
<keyword evidence="4" id="KW-0804">Transcription</keyword>
<dbReference type="Pfam" id="PF03466">
    <property type="entry name" value="LysR_substrate"/>
    <property type="match status" value="1"/>
</dbReference>
<dbReference type="Gene3D" id="1.10.10.10">
    <property type="entry name" value="Winged helix-like DNA-binding domain superfamily/Winged helix DNA-binding domain"/>
    <property type="match status" value="1"/>
</dbReference>
<keyword evidence="3 7" id="KW-0238">DNA-binding</keyword>
<evidence type="ECO:0000313" key="7">
    <source>
        <dbReference type="EMBL" id="TCO83675.1"/>
    </source>
</evidence>
<dbReference type="InterPro" id="IPR000847">
    <property type="entry name" value="LysR_HTH_N"/>
</dbReference>
<dbReference type="CDD" id="cd05466">
    <property type="entry name" value="PBP2_LTTR_substrate"/>
    <property type="match status" value="1"/>
</dbReference>
<gene>
    <name evidence="7" type="ORF">EV699_10159</name>
</gene>
<dbReference type="FunFam" id="1.10.10.10:FF:000001">
    <property type="entry name" value="LysR family transcriptional regulator"/>
    <property type="match status" value="1"/>
</dbReference>
<keyword evidence="2" id="KW-0805">Transcription regulation</keyword>
<dbReference type="InterPro" id="IPR036390">
    <property type="entry name" value="WH_DNA-bd_sf"/>
</dbReference>
<dbReference type="Pfam" id="PF00126">
    <property type="entry name" value="HTH_1"/>
    <property type="match status" value="1"/>
</dbReference>
<name>A0A4V6NPL9_9GAMM</name>
<dbReference type="RefSeq" id="WP_132537950.1">
    <property type="nucleotide sequence ID" value="NZ_SLWY01000001.1"/>
</dbReference>
<dbReference type="SUPFAM" id="SSF46785">
    <property type="entry name" value="Winged helix' DNA-binding domain"/>
    <property type="match status" value="1"/>
</dbReference>
<accession>A0A4V6NPL9</accession>
<dbReference type="GO" id="GO:0003700">
    <property type="term" value="F:DNA-binding transcription factor activity"/>
    <property type="evidence" value="ECO:0007669"/>
    <property type="project" value="InterPro"/>
</dbReference>
<dbReference type="SUPFAM" id="SSF53850">
    <property type="entry name" value="Periplasmic binding protein-like II"/>
    <property type="match status" value="1"/>
</dbReference>
<dbReference type="PRINTS" id="PR00039">
    <property type="entry name" value="HTHLYSR"/>
</dbReference>
<evidence type="ECO:0000256" key="2">
    <source>
        <dbReference type="ARBA" id="ARBA00023015"/>
    </source>
</evidence>
<dbReference type="Gene3D" id="3.40.190.10">
    <property type="entry name" value="Periplasmic binding protein-like II"/>
    <property type="match status" value="1"/>
</dbReference>
<dbReference type="PROSITE" id="PS50931">
    <property type="entry name" value="HTH_LYSR"/>
    <property type="match status" value="1"/>
</dbReference>
<proteinExistence type="inferred from homology"/>
<dbReference type="InterPro" id="IPR005119">
    <property type="entry name" value="LysR_subst-bd"/>
</dbReference>
<dbReference type="PANTHER" id="PTHR30579:SF8">
    <property type="entry name" value="HTH-TYPE TRANSCRIPTIONAL REGULATOR HDFR"/>
    <property type="match status" value="1"/>
</dbReference>
<feature type="region of interest" description="Disordered" evidence="5">
    <location>
        <begin position="279"/>
        <end position="319"/>
    </location>
</feature>
<evidence type="ECO:0000256" key="1">
    <source>
        <dbReference type="ARBA" id="ARBA00009437"/>
    </source>
</evidence>
<dbReference type="EMBL" id="SLWY01000001">
    <property type="protein sequence ID" value="TCO83675.1"/>
    <property type="molecule type" value="Genomic_DNA"/>
</dbReference>
<feature type="compositionally biased region" description="Low complexity" evidence="5">
    <location>
        <begin position="308"/>
        <end position="319"/>
    </location>
</feature>
<dbReference type="Proteomes" id="UP000295765">
    <property type="component" value="Unassembled WGS sequence"/>
</dbReference>
<evidence type="ECO:0000256" key="3">
    <source>
        <dbReference type="ARBA" id="ARBA00023125"/>
    </source>
</evidence>
<protein>
    <submittedName>
        <fullName evidence="7">DNA-binding transcriptional LysR family regulator</fullName>
    </submittedName>
</protein>
<dbReference type="InterPro" id="IPR036388">
    <property type="entry name" value="WH-like_DNA-bd_sf"/>
</dbReference>
<reference evidence="7 8" key="1">
    <citation type="submission" date="2019-03" db="EMBL/GenBank/DDBJ databases">
        <title>Genomic Encyclopedia of Type Strains, Phase IV (KMG-IV): sequencing the most valuable type-strain genomes for metagenomic binning, comparative biology and taxonomic classification.</title>
        <authorList>
            <person name="Goeker M."/>
        </authorList>
    </citation>
    <scope>NUCLEOTIDE SEQUENCE [LARGE SCALE GENOMIC DNA]</scope>
    <source>
        <strain evidence="7 8">DSM 25287</strain>
    </source>
</reference>
<evidence type="ECO:0000256" key="4">
    <source>
        <dbReference type="ARBA" id="ARBA00023163"/>
    </source>
</evidence>
<feature type="domain" description="HTH lysR-type" evidence="6">
    <location>
        <begin position="1"/>
        <end position="58"/>
    </location>
</feature>
<dbReference type="PANTHER" id="PTHR30579">
    <property type="entry name" value="TRANSCRIPTIONAL REGULATOR"/>
    <property type="match status" value="1"/>
</dbReference>
<dbReference type="OrthoDB" id="9786526at2"/>
<comment type="similarity">
    <text evidence="1">Belongs to the LysR transcriptional regulatory family.</text>
</comment>
<keyword evidence="8" id="KW-1185">Reference proteome</keyword>